<feature type="transmembrane region" description="Helical" evidence="6">
    <location>
        <begin position="16"/>
        <end position="40"/>
    </location>
</feature>
<keyword evidence="3 6" id="KW-0812">Transmembrane</keyword>
<reference evidence="7 8" key="1">
    <citation type="submission" date="2011-09" db="EMBL/GenBank/DDBJ databases">
        <title>The draft genome of Methanotorris formicicus Mc-S-70.</title>
        <authorList>
            <consortium name="US DOE Joint Genome Institute (JGI-PGF)"/>
            <person name="Lucas S."/>
            <person name="Han J."/>
            <person name="Lapidus A."/>
            <person name="Cheng J.-F."/>
            <person name="Goodwin L."/>
            <person name="Pitluck S."/>
            <person name="Peters L."/>
            <person name="Land M.L."/>
            <person name="Hauser L."/>
            <person name="Sieprawska-Lupa M."/>
            <person name="Takai K."/>
            <person name="Miyazaki J."/>
            <person name="Whitman W."/>
            <person name="Woyke T.J."/>
        </authorList>
    </citation>
    <scope>NUCLEOTIDE SEQUENCE [LARGE SCALE GENOMIC DNA]</scope>
    <source>
        <strain evidence="7 8">Mc-S-70</strain>
    </source>
</reference>
<evidence type="ECO:0000256" key="6">
    <source>
        <dbReference type="SAM" id="Phobius"/>
    </source>
</evidence>
<feature type="transmembrane region" description="Helical" evidence="6">
    <location>
        <begin position="431"/>
        <end position="449"/>
    </location>
</feature>
<keyword evidence="4 6" id="KW-1133">Transmembrane helix</keyword>
<feature type="transmembrane region" description="Helical" evidence="6">
    <location>
        <begin position="46"/>
        <end position="67"/>
    </location>
</feature>
<feature type="transmembrane region" description="Helical" evidence="6">
    <location>
        <begin position="162"/>
        <end position="180"/>
    </location>
</feature>
<comment type="caution">
    <text evidence="7">The sequence shown here is derived from an EMBL/GenBank/DDBJ whole genome shotgun (WGS) entry which is preliminary data.</text>
</comment>
<evidence type="ECO:0000313" key="7">
    <source>
        <dbReference type="EMBL" id="EHP86158.1"/>
    </source>
</evidence>
<dbReference type="CDD" id="cd13128">
    <property type="entry name" value="MATE_Wzx_like"/>
    <property type="match status" value="1"/>
</dbReference>
<dbReference type="Proteomes" id="UP000003706">
    <property type="component" value="Unassembled WGS sequence"/>
</dbReference>
<feature type="transmembrane region" description="Helical" evidence="6">
    <location>
        <begin position="304"/>
        <end position="323"/>
    </location>
</feature>
<gene>
    <name evidence="7" type="ORF">MetfoDRAFT_1155</name>
</gene>
<evidence type="ECO:0000256" key="2">
    <source>
        <dbReference type="ARBA" id="ARBA00022475"/>
    </source>
</evidence>
<dbReference type="PATRIC" id="fig|647171.4.peg.1132"/>
<protein>
    <submittedName>
        <fullName evidence="7">Polysaccharide biosynthesis protein</fullName>
    </submittedName>
</protein>
<dbReference type="InterPro" id="IPR050833">
    <property type="entry name" value="Poly_Biosynth_Transport"/>
</dbReference>
<accession>H1KZD2</accession>
<feature type="transmembrane region" description="Helical" evidence="6">
    <location>
        <begin position="343"/>
        <end position="364"/>
    </location>
</feature>
<name>H1KZD2_9EURY</name>
<evidence type="ECO:0000256" key="5">
    <source>
        <dbReference type="ARBA" id="ARBA00023136"/>
    </source>
</evidence>
<feature type="transmembrane region" description="Helical" evidence="6">
    <location>
        <begin position="371"/>
        <end position="392"/>
    </location>
</feature>
<proteinExistence type="predicted"/>
<comment type="subcellular location">
    <subcellularLocation>
        <location evidence="1">Cell membrane</location>
        <topology evidence="1">Multi-pass membrane protein</topology>
    </subcellularLocation>
</comment>
<feature type="transmembrane region" description="Helical" evidence="6">
    <location>
        <begin position="186"/>
        <end position="204"/>
    </location>
</feature>
<dbReference type="PANTHER" id="PTHR30250">
    <property type="entry name" value="PST FAMILY PREDICTED COLANIC ACID TRANSPORTER"/>
    <property type="match status" value="1"/>
</dbReference>
<feature type="transmembrane region" description="Helical" evidence="6">
    <location>
        <begin position="224"/>
        <end position="243"/>
    </location>
</feature>
<dbReference type="InterPro" id="IPR002797">
    <property type="entry name" value="Polysacc_synth"/>
</dbReference>
<dbReference type="GO" id="GO:0005886">
    <property type="term" value="C:plasma membrane"/>
    <property type="evidence" value="ECO:0007669"/>
    <property type="project" value="UniProtKB-SubCell"/>
</dbReference>
<evidence type="ECO:0000256" key="3">
    <source>
        <dbReference type="ARBA" id="ARBA00022692"/>
    </source>
</evidence>
<dbReference type="EMBL" id="AGJL01000026">
    <property type="protein sequence ID" value="EHP86158.1"/>
    <property type="molecule type" value="Genomic_DNA"/>
</dbReference>
<feature type="transmembrane region" description="Helical" evidence="6">
    <location>
        <begin position="263"/>
        <end position="283"/>
    </location>
</feature>
<evidence type="ECO:0000256" key="4">
    <source>
        <dbReference type="ARBA" id="ARBA00022989"/>
    </source>
</evidence>
<dbReference type="Pfam" id="PF01943">
    <property type="entry name" value="Polysacc_synt"/>
    <property type="match status" value="1"/>
</dbReference>
<evidence type="ECO:0000256" key="1">
    <source>
        <dbReference type="ARBA" id="ARBA00004651"/>
    </source>
</evidence>
<dbReference type="RefSeq" id="WP_007044587.1">
    <property type="nucleotide sequence ID" value="NZ_AGJL01000026.1"/>
</dbReference>
<feature type="transmembrane region" description="Helical" evidence="6">
    <location>
        <begin position="88"/>
        <end position="109"/>
    </location>
</feature>
<keyword evidence="2" id="KW-1003">Cell membrane</keyword>
<keyword evidence="5 6" id="KW-0472">Membrane</keyword>
<sequence>MSEITQTLQKIAKGTGIIFAGTIISMFFGFLSMTIIARHFSTEEYGVFNLALTILSIALVITTLGIPNSLPREIAFYKEKESSRVKELISTALIIVALNSLAIMMFLIFGSGFIAQVFNEERLAYALKIMAFALPFSALIGVIISTIQGFGRVREKVYFQNVVYPTVFLVLVVAGVFLRLSFTYVFFAYVVAQALTLLNLTFNIWKIKLFEFGISLNLKLGKELIRFSTPLLFTGILGFLMGWTDTLMLGYYKSSDVVGLYNSASPIAKLIPIFLTSAGFIYVPIASSLYAQGKIREMGKIYQILTKWIFLLTLPIFSVMFLFPEATISFFFGAKYVEANQALRILALSFMFHTFLGLNGWSLIIIRENNFIMLATFASVVLNIIIGIMLIPSYGMNGAAVATMISYFIQNTMVSFRLYKKTRIHPFSLNYVKPLVISFILLGIVQSLHLKVPNVWYAIPILIIFLVVYAFLVLLSRSIDKEDVELFLAIERRLGVDLGIIKRVLRRFV</sequence>
<feature type="transmembrane region" description="Helical" evidence="6">
    <location>
        <begin position="129"/>
        <end position="150"/>
    </location>
</feature>
<dbReference type="STRING" id="647171.MetfoDRAFT_1155"/>
<dbReference type="AlphaFoldDB" id="H1KZD2"/>
<organism evidence="7 8">
    <name type="scientific">Methanotorris formicicus Mc-S-70</name>
    <dbReference type="NCBI Taxonomy" id="647171"/>
    <lineage>
        <taxon>Archaea</taxon>
        <taxon>Methanobacteriati</taxon>
        <taxon>Methanobacteriota</taxon>
        <taxon>Methanomada group</taxon>
        <taxon>Methanococci</taxon>
        <taxon>Methanococcales</taxon>
        <taxon>Methanocaldococcaceae</taxon>
        <taxon>Methanotorris</taxon>
    </lineage>
</organism>
<feature type="transmembrane region" description="Helical" evidence="6">
    <location>
        <begin position="455"/>
        <end position="475"/>
    </location>
</feature>
<dbReference type="PANTHER" id="PTHR30250:SF27">
    <property type="entry name" value="POLYSACCHARIDE BIOSYNTHESIS PROTEIN"/>
    <property type="match status" value="1"/>
</dbReference>
<evidence type="ECO:0000313" key="8">
    <source>
        <dbReference type="Proteomes" id="UP000003706"/>
    </source>
</evidence>
<feature type="transmembrane region" description="Helical" evidence="6">
    <location>
        <begin position="398"/>
        <end position="419"/>
    </location>
</feature>
<dbReference type="OrthoDB" id="19148at2157"/>
<keyword evidence="8" id="KW-1185">Reference proteome</keyword>